<proteinExistence type="predicted"/>
<gene>
    <name evidence="1" type="ORF">QUW25_02995</name>
</gene>
<dbReference type="EMBL" id="JAUDEA010000003">
    <property type="protein sequence ID" value="MDM8270657.1"/>
    <property type="molecule type" value="Genomic_DNA"/>
</dbReference>
<name>A0ABT7V234_9ACTN</name>
<keyword evidence="2" id="KW-1185">Reference proteome</keyword>
<reference evidence="1" key="2">
    <citation type="submission" date="2023-06" db="EMBL/GenBank/DDBJ databases">
        <authorList>
            <person name="Zeman M."/>
            <person name="Kubasova T."/>
            <person name="Jahodarova E."/>
            <person name="Nykrynova M."/>
            <person name="Rychlik I."/>
        </authorList>
    </citation>
    <scope>NUCLEOTIDE SEQUENCE</scope>
    <source>
        <strain evidence="1">153_Feed</strain>
    </source>
</reference>
<accession>A0ABT7V234</accession>
<evidence type="ECO:0000313" key="1">
    <source>
        <dbReference type="EMBL" id="MDM8270657.1"/>
    </source>
</evidence>
<evidence type="ECO:0008006" key="3">
    <source>
        <dbReference type="Google" id="ProtNLM"/>
    </source>
</evidence>
<protein>
    <recommendedName>
        <fullName evidence="3">DUF559 domain-containing protein</fullName>
    </recommendedName>
</protein>
<reference evidence="1" key="1">
    <citation type="submission" date="2023-06" db="EMBL/GenBank/DDBJ databases">
        <title>Identification and characterization of horizontal gene transfer across gut microbiota members of farm animals based on homology search.</title>
        <authorList>
            <person name="Schwarzerova J."/>
            <person name="Nykrynova M."/>
            <person name="Jureckova K."/>
            <person name="Cejkova D."/>
            <person name="Rychlik I."/>
        </authorList>
    </citation>
    <scope>NUCLEOTIDE SEQUENCE</scope>
    <source>
        <strain evidence="1">153_Feed</strain>
    </source>
</reference>
<organism evidence="1 2">
    <name type="scientific">Thermophilibacter provencensis</name>
    <dbReference type="NCBI Taxonomy" id="1852386"/>
    <lineage>
        <taxon>Bacteria</taxon>
        <taxon>Bacillati</taxon>
        <taxon>Actinomycetota</taxon>
        <taxon>Coriobacteriia</taxon>
        <taxon>Coriobacteriales</taxon>
        <taxon>Atopobiaceae</taxon>
        <taxon>Thermophilibacter</taxon>
    </lineage>
</organism>
<comment type="caution">
    <text evidence="1">The sequence shown here is derived from an EMBL/GenBank/DDBJ whole genome shotgun (WGS) entry which is preliminary data.</text>
</comment>
<dbReference type="Proteomes" id="UP001529256">
    <property type="component" value="Unassembled WGS sequence"/>
</dbReference>
<sequence>MYAVVSHDSACDAIRLLFSRAEKNPRVSRFPQDAWRLSRGACVSGQRAFRAARVAETLAGLGLVARPVDLLVPAQTPRSSGDEARFHVWGGVVPRESLLRVADSLLVSGPELIIVQLCSAQGKLDSLLDAHAAAVRAEAELVASVEKSVKPVIDHPLEWERIRRLVAATVVACEFSGTYRLGVGSGKAAYHAPRLMDARSLGRVIAEVGKSQGTRRARRVGELMLEGSASPMETALALMLSLPVDFGGFGLERPRLNQAVDVRHLREALSDRDAVTPDFLWAEQGVALEYDSAEFHTDRGGGQLSKDAMRANILTSAGHRVFRVTSQVAKSLPRLALLARQLAHVLDVELPEATPLQELRRHKLYMLLMPQK</sequence>
<evidence type="ECO:0000313" key="2">
    <source>
        <dbReference type="Proteomes" id="UP001529256"/>
    </source>
</evidence>
<dbReference type="RefSeq" id="WP_289510758.1">
    <property type="nucleotide sequence ID" value="NZ_JAUDEA010000003.1"/>
</dbReference>